<evidence type="ECO:0000313" key="12">
    <source>
        <dbReference type="EMBL" id="MDH7638333.1"/>
    </source>
</evidence>
<proteinExistence type="inferred from homology"/>
<evidence type="ECO:0000256" key="5">
    <source>
        <dbReference type="ARBA" id="ARBA00022519"/>
    </source>
</evidence>
<keyword evidence="13" id="KW-1185">Reference proteome</keyword>
<dbReference type="EMBL" id="JARYGZ010000001">
    <property type="protein sequence ID" value="MDH7638333.1"/>
    <property type="molecule type" value="Genomic_DNA"/>
</dbReference>
<dbReference type="RefSeq" id="WP_281043643.1">
    <property type="nucleotide sequence ID" value="NZ_JARYGZ010000001.1"/>
</dbReference>
<evidence type="ECO:0000256" key="7">
    <source>
        <dbReference type="ARBA" id="ARBA00022927"/>
    </source>
</evidence>
<evidence type="ECO:0000256" key="6">
    <source>
        <dbReference type="ARBA" id="ARBA00022692"/>
    </source>
</evidence>
<evidence type="ECO:0000259" key="11">
    <source>
        <dbReference type="PROSITE" id="PS52015"/>
    </source>
</evidence>
<evidence type="ECO:0000313" key="13">
    <source>
        <dbReference type="Proteomes" id="UP001160625"/>
    </source>
</evidence>
<dbReference type="Proteomes" id="UP001160625">
    <property type="component" value="Unassembled WGS sequence"/>
</dbReference>
<comment type="subcellular location">
    <subcellularLocation>
        <location evidence="1 10">Cell inner membrane</location>
        <topology evidence="1 10">Single-pass membrane protein</topology>
        <orientation evidence="1 10">Periplasmic side</orientation>
    </subcellularLocation>
</comment>
<dbReference type="InterPro" id="IPR006260">
    <property type="entry name" value="TonB/TolA_C"/>
</dbReference>
<accession>A0ABT6MZ53</accession>
<keyword evidence="8 10" id="KW-1133">Transmembrane helix</keyword>
<comment type="caution">
    <text evidence="12">The sequence shown here is derived from an EMBL/GenBank/DDBJ whole genome shotgun (WGS) entry which is preliminary data.</text>
</comment>
<organism evidence="12 13">
    <name type="scientific">Sphingomonas oryzagri</name>
    <dbReference type="NCBI Taxonomy" id="3042314"/>
    <lineage>
        <taxon>Bacteria</taxon>
        <taxon>Pseudomonadati</taxon>
        <taxon>Pseudomonadota</taxon>
        <taxon>Alphaproteobacteria</taxon>
        <taxon>Sphingomonadales</taxon>
        <taxon>Sphingomonadaceae</taxon>
        <taxon>Sphingomonas</taxon>
    </lineage>
</organism>
<feature type="domain" description="TonB C-terminal" evidence="11">
    <location>
        <begin position="157"/>
        <end position="248"/>
    </location>
</feature>
<reference evidence="12" key="1">
    <citation type="submission" date="2023-04" db="EMBL/GenBank/DDBJ databases">
        <title>Sphingomonas sp. MAHUQ-71 isolated from rice field.</title>
        <authorList>
            <person name="Huq M.A."/>
        </authorList>
    </citation>
    <scope>NUCLEOTIDE SEQUENCE</scope>
    <source>
        <strain evidence="12">MAHUQ-71</strain>
    </source>
</reference>
<evidence type="ECO:0000256" key="1">
    <source>
        <dbReference type="ARBA" id="ARBA00004383"/>
    </source>
</evidence>
<dbReference type="InterPro" id="IPR003538">
    <property type="entry name" value="TonB"/>
</dbReference>
<keyword evidence="3 10" id="KW-0813">Transport</keyword>
<dbReference type="InterPro" id="IPR051045">
    <property type="entry name" value="TonB-dependent_transducer"/>
</dbReference>
<keyword evidence="7 10" id="KW-0653">Protein transport</keyword>
<keyword evidence="9 10" id="KW-0472">Membrane</keyword>
<sequence>MATVLALSREAPATRQWSLIETAPVHEPWTRSAYQPSGGARPVAALFSIAVVAALLAAFAAIHVHHDAVHPKRLVVVSLRSLQPPPAARPKPQPQQAKVTPPPVFAPPPIVTPPVTIPAIVTSDIKAPTPPVPTVTVAPPAPVAAPQPVVATGPVNKGDLSSKMIDAVPPTYPVESRRLHEQGIVKLMVTLNTDGRVANVEIASTSGSYRLDRAALGAVRRWRWAPSVENGTPVMVQGYVTIPFVLKA</sequence>
<evidence type="ECO:0000256" key="2">
    <source>
        <dbReference type="ARBA" id="ARBA00006555"/>
    </source>
</evidence>
<evidence type="ECO:0000256" key="10">
    <source>
        <dbReference type="RuleBase" id="RU362123"/>
    </source>
</evidence>
<dbReference type="Pfam" id="PF03544">
    <property type="entry name" value="TonB_C"/>
    <property type="match status" value="1"/>
</dbReference>
<evidence type="ECO:0000256" key="9">
    <source>
        <dbReference type="ARBA" id="ARBA00023136"/>
    </source>
</evidence>
<evidence type="ECO:0000256" key="4">
    <source>
        <dbReference type="ARBA" id="ARBA00022475"/>
    </source>
</evidence>
<protein>
    <recommendedName>
        <fullName evidence="10">Protein TonB</fullName>
    </recommendedName>
</protein>
<dbReference type="PROSITE" id="PS52015">
    <property type="entry name" value="TONB_CTD"/>
    <property type="match status" value="1"/>
</dbReference>
<dbReference type="PRINTS" id="PR01374">
    <property type="entry name" value="TONBPROTEIN"/>
</dbReference>
<keyword evidence="5 10" id="KW-0997">Cell inner membrane</keyword>
<gene>
    <name evidence="12" type="ORF">QGN17_06285</name>
</gene>
<dbReference type="NCBIfam" id="TIGR01352">
    <property type="entry name" value="tonB_Cterm"/>
    <property type="match status" value="1"/>
</dbReference>
<name>A0ABT6MZ53_9SPHN</name>
<dbReference type="InterPro" id="IPR037682">
    <property type="entry name" value="TonB_C"/>
</dbReference>
<dbReference type="PANTHER" id="PTHR33446">
    <property type="entry name" value="PROTEIN TONB-RELATED"/>
    <property type="match status" value="1"/>
</dbReference>
<comment type="function">
    <text evidence="10">Interacts with outer membrane receptor proteins that carry out high-affinity binding and energy dependent uptake into the periplasmic space of specific substrates. It could act to transduce energy from the cytoplasmic membrane to specific energy-requiring processes in the outer membrane, resulting in the release into the periplasm of ligands bound by these outer membrane proteins.</text>
</comment>
<dbReference type="SUPFAM" id="SSF74653">
    <property type="entry name" value="TolA/TonB C-terminal domain"/>
    <property type="match status" value="1"/>
</dbReference>
<evidence type="ECO:0000256" key="3">
    <source>
        <dbReference type="ARBA" id="ARBA00022448"/>
    </source>
</evidence>
<evidence type="ECO:0000256" key="8">
    <source>
        <dbReference type="ARBA" id="ARBA00022989"/>
    </source>
</evidence>
<keyword evidence="10" id="KW-0735">Signal-anchor</keyword>
<comment type="similarity">
    <text evidence="2 10">Belongs to the TonB family.</text>
</comment>
<feature type="transmembrane region" description="Helical" evidence="10">
    <location>
        <begin position="43"/>
        <end position="64"/>
    </location>
</feature>
<dbReference type="Gene3D" id="3.30.1150.10">
    <property type="match status" value="1"/>
</dbReference>
<keyword evidence="4 10" id="KW-1003">Cell membrane</keyword>
<keyword evidence="6 10" id="KW-0812">Transmembrane</keyword>